<dbReference type="Pfam" id="PF00595">
    <property type="entry name" value="PDZ"/>
    <property type="match status" value="4"/>
</dbReference>
<dbReference type="Pfam" id="PF09379">
    <property type="entry name" value="FERM_N"/>
    <property type="match status" value="1"/>
</dbReference>
<evidence type="ECO:0000259" key="15">
    <source>
        <dbReference type="PROSITE" id="PS50057"/>
    </source>
</evidence>
<feature type="domain" description="Tyrosine-protein phosphatase" evidence="13">
    <location>
        <begin position="2108"/>
        <end position="2355"/>
    </location>
</feature>
<dbReference type="PRINTS" id="PR00935">
    <property type="entry name" value="BAND41"/>
</dbReference>
<dbReference type="Gene3D" id="3.10.20.90">
    <property type="entry name" value="Phosphatidylinositol 3-kinase Catalytic Subunit, Chain A, domain 1"/>
    <property type="match status" value="1"/>
</dbReference>
<evidence type="ECO:0000256" key="1">
    <source>
        <dbReference type="ARBA" id="ARBA00003823"/>
    </source>
</evidence>
<dbReference type="SMART" id="SM00228">
    <property type="entry name" value="PDZ"/>
    <property type="match status" value="5"/>
</dbReference>
<dbReference type="InterPro" id="IPR001478">
    <property type="entry name" value="PDZ"/>
</dbReference>
<dbReference type="Pfam" id="PF00102">
    <property type="entry name" value="Y_phosphatase"/>
    <property type="match status" value="1"/>
</dbReference>
<dbReference type="Gene3D" id="3.90.190.10">
    <property type="entry name" value="Protein tyrosine phosphatase superfamily"/>
    <property type="match status" value="1"/>
</dbReference>
<keyword evidence="6" id="KW-0963">Cytoplasm</keyword>
<dbReference type="Pfam" id="PF21638">
    <property type="entry name" value="SDA1_C"/>
    <property type="match status" value="1"/>
</dbReference>
<dbReference type="SUPFAM" id="SSF52799">
    <property type="entry name" value="(Phosphotyrosine protein) phosphatases II"/>
    <property type="match status" value="1"/>
</dbReference>
<evidence type="ECO:0000256" key="11">
    <source>
        <dbReference type="SAM" id="Coils"/>
    </source>
</evidence>
<dbReference type="GO" id="GO:0005737">
    <property type="term" value="C:cytoplasm"/>
    <property type="evidence" value="ECO:0007669"/>
    <property type="project" value="TreeGrafter"/>
</dbReference>
<dbReference type="FunFam" id="2.30.29.30:FF:000107">
    <property type="entry name" value="Tyrosine-protein phosphatase non-receptor type 13"/>
    <property type="match status" value="1"/>
</dbReference>
<feature type="domain" description="PDZ" evidence="16">
    <location>
        <begin position="1272"/>
        <end position="1350"/>
    </location>
</feature>
<evidence type="ECO:0000259" key="17">
    <source>
        <dbReference type="PROSITE" id="PS51377"/>
    </source>
</evidence>
<dbReference type="InterPro" id="IPR014352">
    <property type="entry name" value="FERM/acyl-CoA-bd_prot_sf"/>
</dbReference>
<dbReference type="PANTHER" id="PTHR46900">
    <property type="entry name" value="TYROSINE-PROTEIN PHOSPHATASE NON-RECEPTOR TYPE 13"/>
    <property type="match status" value="1"/>
</dbReference>
<dbReference type="InterPro" id="IPR048292">
    <property type="entry name" value="SDA1_C"/>
</dbReference>
<feature type="region of interest" description="Disordered" evidence="12">
    <location>
        <begin position="2545"/>
        <end position="2568"/>
    </location>
</feature>
<dbReference type="InterPro" id="IPR016024">
    <property type="entry name" value="ARM-type_fold"/>
</dbReference>
<feature type="domain" description="PDZ" evidence="16">
    <location>
        <begin position="1766"/>
        <end position="1857"/>
    </location>
</feature>
<feature type="domain" description="KIND" evidence="17">
    <location>
        <begin position="35"/>
        <end position="222"/>
    </location>
</feature>
<dbReference type="SUPFAM" id="SSF50729">
    <property type="entry name" value="PH domain-like"/>
    <property type="match status" value="1"/>
</dbReference>
<dbReference type="SMART" id="SM00750">
    <property type="entry name" value="KIND"/>
    <property type="match status" value="1"/>
</dbReference>
<dbReference type="FunFam" id="2.30.42.10:FF:000084">
    <property type="entry name" value="Tyrosine-protein phosphatase non-receptor type 13"/>
    <property type="match status" value="1"/>
</dbReference>
<dbReference type="InterPro" id="IPR019748">
    <property type="entry name" value="FERM_central"/>
</dbReference>
<dbReference type="PROSITE" id="PS00661">
    <property type="entry name" value="FERM_2"/>
    <property type="match status" value="1"/>
</dbReference>
<feature type="region of interest" description="Disordered" evidence="12">
    <location>
        <begin position="351"/>
        <end position="377"/>
    </location>
</feature>
<dbReference type="Gene3D" id="2.30.29.30">
    <property type="entry name" value="Pleckstrin-homology domain (PH domain)/Phosphotyrosine-binding domain (PTB)"/>
    <property type="match status" value="1"/>
</dbReference>
<dbReference type="SMART" id="SM00404">
    <property type="entry name" value="PTPc_motif"/>
    <property type="match status" value="1"/>
</dbReference>
<dbReference type="SMART" id="SM00295">
    <property type="entry name" value="B41"/>
    <property type="match status" value="1"/>
</dbReference>
<dbReference type="SUPFAM" id="SSF50156">
    <property type="entry name" value="PDZ domain-like"/>
    <property type="match status" value="6"/>
</dbReference>
<evidence type="ECO:0000259" key="16">
    <source>
        <dbReference type="PROSITE" id="PS50106"/>
    </source>
</evidence>
<feature type="region of interest" description="Disordered" evidence="12">
    <location>
        <begin position="420"/>
        <end position="465"/>
    </location>
</feature>
<evidence type="ECO:0000256" key="9">
    <source>
        <dbReference type="ARBA" id="ARBA00023242"/>
    </source>
</evidence>
<evidence type="ECO:0000313" key="18">
    <source>
        <dbReference type="EMBL" id="RXN12949.1"/>
    </source>
</evidence>
<feature type="domain" description="PDZ" evidence="16">
    <location>
        <begin position="1397"/>
        <end position="1485"/>
    </location>
</feature>
<evidence type="ECO:0000256" key="3">
    <source>
        <dbReference type="ARBA" id="ARBA00004245"/>
    </source>
</evidence>
<dbReference type="GO" id="GO:0005856">
    <property type="term" value="C:cytoskeleton"/>
    <property type="evidence" value="ECO:0007669"/>
    <property type="project" value="UniProtKB-SubCell"/>
</dbReference>
<evidence type="ECO:0000259" key="14">
    <source>
        <dbReference type="PROSITE" id="PS50056"/>
    </source>
</evidence>
<dbReference type="CDD" id="cd13187">
    <property type="entry name" value="FERM_C_PTPH13"/>
    <property type="match status" value="1"/>
</dbReference>
<keyword evidence="18" id="KW-0675">Receptor</keyword>
<name>A0A498LWQ0_LABRO</name>
<dbReference type="STRING" id="84645.A0A498LWQ0"/>
<accession>A0A498LWQ0</accession>
<feature type="domain" description="FERM" evidence="15">
    <location>
        <begin position="635"/>
        <end position="934"/>
    </location>
</feature>
<feature type="compositionally biased region" description="Basic and acidic residues" evidence="12">
    <location>
        <begin position="1535"/>
        <end position="1550"/>
    </location>
</feature>
<dbReference type="Pfam" id="PF16599">
    <property type="entry name" value="PTN13_u3"/>
    <property type="match status" value="1"/>
</dbReference>
<evidence type="ECO:0000256" key="6">
    <source>
        <dbReference type="ARBA" id="ARBA00022490"/>
    </source>
</evidence>
<dbReference type="InterPro" id="IPR029021">
    <property type="entry name" value="Prot-tyrosine_phosphatase-like"/>
</dbReference>
<feature type="region of interest" description="Disordered" evidence="12">
    <location>
        <begin position="1065"/>
        <end position="1095"/>
    </location>
</feature>
<feature type="domain" description="PDZ" evidence="16">
    <location>
        <begin position="1081"/>
        <end position="1138"/>
    </location>
</feature>
<keyword evidence="9" id="KW-0539">Nucleus</keyword>
<dbReference type="InterPro" id="IPR019747">
    <property type="entry name" value="FERM_CS"/>
</dbReference>
<dbReference type="SUPFAM" id="SSF48371">
    <property type="entry name" value="ARM repeat"/>
    <property type="match status" value="1"/>
</dbReference>
<evidence type="ECO:0000256" key="2">
    <source>
        <dbReference type="ARBA" id="ARBA00004123"/>
    </source>
</evidence>
<feature type="region of interest" description="Disordered" evidence="12">
    <location>
        <begin position="283"/>
        <end position="331"/>
    </location>
</feature>
<dbReference type="GO" id="GO:0005634">
    <property type="term" value="C:nucleus"/>
    <property type="evidence" value="ECO:0007669"/>
    <property type="project" value="UniProtKB-SubCell"/>
</dbReference>
<feature type="region of interest" description="Disordered" evidence="12">
    <location>
        <begin position="1975"/>
        <end position="2024"/>
    </location>
</feature>
<dbReference type="PROSITE" id="PS50106">
    <property type="entry name" value="PDZ"/>
    <property type="match status" value="6"/>
</dbReference>
<dbReference type="PROSITE" id="PS50057">
    <property type="entry name" value="FERM_3"/>
    <property type="match status" value="1"/>
</dbReference>
<dbReference type="GO" id="GO:0036312">
    <property type="term" value="F:phosphatidylinositol 3-kinase regulatory subunit binding"/>
    <property type="evidence" value="ECO:0007669"/>
    <property type="project" value="TreeGrafter"/>
</dbReference>
<evidence type="ECO:0000256" key="4">
    <source>
        <dbReference type="ARBA" id="ARBA00009649"/>
    </source>
</evidence>
<comment type="caution">
    <text evidence="18">The sequence shown here is derived from an EMBL/GenBank/DDBJ whole genome shotgun (WGS) entry which is preliminary data.</text>
</comment>
<proteinExistence type="inferred from homology"/>
<feature type="region of interest" description="Disordered" evidence="12">
    <location>
        <begin position="1131"/>
        <end position="1290"/>
    </location>
</feature>
<gene>
    <name evidence="18" type="ORF">ROHU_037239</name>
</gene>
<dbReference type="EMBL" id="QBIY01013025">
    <property type="protein sequence ID" value="RXN12949.1"/>
    <property type="molecule type" value="Genomic_DNA"/>
</dbReference>
<comment type="subcellular location">
    <subcellularLocation>
        <location evidence="3">Cytoplasm</location>
        <location evidence="3">Cytoskeleton</location>
    </subcellularLocation>
    <subcellularLocation>
        <location evidence="2">Nucleus</location>
    </subcellularLocation>
</comment>
<keyword evidence="7" id="KW-0677">Repeat</keyword>
<feature type="compositionally biased region" description="Basic and acidic residues" evidence="12">
    <location>
        <begin position="1503"/>
        <end position="1513"/>
    </location>
</feature>
<dbReference type="SUPFAM" id="SSF47031">
    <property type="entry name" value="Second domain of FERM"/>
    <property type="match status" value="1"/>
</dbReference>
<dbReference type="InterPro" id="IPR000242">
    <property type="entry name" value="PTP_cat"/>
</dbReference>
<dbReference type="Pfam" id="PF00373">
    <property type="entry name" value="FERM_M"/>
    <property type="match status" value="1"/>
</dbReference>
<evidence type="ECO:0000256" key="7">
    <source>
        <dbReference type="ARBA" id="ARBA00022737"/>
    </source>
</evidence>
<evidence type="ECO:0000259" key="13">
    <source>
        <dbReference type="PROSITE" id="PS50055"/>
    </source>
</evidence>
<feature type="coiled-coil region" evidence="11">
    <location>
        <begin position="2579"/>
        <end position="2633"/>
    </location>
</feature>
<dbReference type="Pfam" id="PF09380">
    <property type="entry name" value="FERM_C"/>
    <property type="match status" value="1"/>
</dbReference>
<dbReference type="InterPro" id="IPR012977">
    <property type="entry name" value="SDA1_N"/>
</dbReference>
<dbReference type="Gene3D" id="1.10.510.10">
    <property type="entry name" value="Transferase(Phosphotransferase) domain 1"/>
    <property type="match status" value="1"/>
</dbReference>
<protein>
    <recommendedName>
        <fullName evidence="5">Protein SDA1 homolog</fullName>
    </recommendedName>
    <alternativeName>
        <fullName evidence="10">SDA1 domain-containing protein 1</fullName>
    </alternativeName>
</protein>
<dbReference type="InterPro" id="IPR018980">
    <property type="entry name" value="FERM_PH-like_C"/>
</dbReference>
<dbReference type="SMART" id="SM01196">
    <property type="entry name" value="FERM_C"/>
    <property type="match status" value="1"/>
</dbReference>
<comment type="similarity">
    <text evidence="4">Belongs to the protein-tyrosine phosphatase family. Non-receptor class subfamily.</text>
</comment>
<dbReference type="InterPro" id="IPR029071">
    <property type="entry name" value="Ubiquitin-like_domsf"/>
</dbReference>
<keyword evidence="19" id="KW-1185">Reference proteome</keyword>
<feature type="compositionally biased region" description="Basic and acidic residues" evidence="12">
    <location>
        <begin position="448"/>
        <end position="461"/>
    </location>
</feature>
<keyword evidence="8" id="KW-0206">Cytoskeleton</keyword>
<dbReference type="Pfam" id="PF05285">
    <property type="entry name" value="SDA1_dom"/>
    <property type="match status" value="1"/>
</dbReference>
<dbReference type="InterPro" id="IPR035963">
    <property type="entry name" value="FERM_2"/>
</dbReference>
<feature type="region of interest" description="Disordered" evidence="12">
    <location>
        <begin position="984"/>
        <end position="1029"/>
    </location>
</feature>
<dbReference type="Gene3D" id="1.20.80.10">
    <property type="match status" value="1"/>
</dbReference>
<dbReference type="PROSITE" id="PS50056">
    <property type="entry name" value="TYR_PHOSPHATASE_2"/>
    <property type="match status" value="1"/>
</dbReference>
<feature type="domain" description="PDZ" evidence="16">
    <location>
        <begin position="1672"/>
        <end position="1752"/>
    </location>
</feature>
<dbReference type="PRINTS" id="PR00700">
    <property type="entry name" value="PRTYPHPHTASE"/>
</dbReference>
<feature type="domain" description="Tyrosine specific protein phosphatases" evidence="14">
    <location>
        <begin position="2284"/>
        <end position="2353"/>
    </location>
</feature>
<dbReference type="PROSITE" id="PS50055">
    <property type="entry name" value="TYR_PHOSPHATASE_PTP"/>
    <property type="match status" value="1"/>
</dbReference>
<dbReference type="SUPFAM" id="SSF54236">
    <property type="entry name" value="Ubiquitin-like"/>
    <property type="match status" value="1"/>
</dbReference>
<evidence type="ECO:0000313" key="19">
    <source>
        <dbReference type="Proteomes" id="UP000290572"/>
    </source>
</evidence>
<evidence type="ECO:0000256" key="10">
    <source>
        <dbReference type="ARBA" id="ARBA00030442"/>
    </source>
</evidence>
<dbReference type="CDD" id="cd17195">
    <property type="entry name" value="FERM_F1_PTPN13"/>
    <property type="match status" value="1"/>
</dbReference>
<dbReference type="InterPro" id="IPR018979">
    <property type="entry name" value="FERM_N"/>
</dbReference>
<feature type="compositionally biased region" description="Basic and acidic residues" evidence="12">
    <location>
        <begin position="1246"/>
        <end position="1262"/>
    </location>
</feature>
<comment type="function">
    <text evidence="1">Required for 60S pre-ribosomal subunits export to the cytoplasm.</text>
</comment>
<reference evidence="18 19" key="1">
    <citation type="submission" date="2018-03" db="EMBL/GenBank/DDBJ databases">
        <title>Draft genome sequence of Rohu Carp (Labeo rohita).</title>
        <authorList>
            <person name="Das P."/>
            <person name="Kushwaha B."/>
            <person name="Joshi C.G."/>
            <person name="Kumar D."/>
            <person name="Nagpure N.S."/>
            <person name="Sahoo L."/>
            <person name="Das S.P."/>
            <person name="Bit A."/>
            <person name="Patnaik S."/>
            <person name="Meher P.K."/>
            <person name="Jayasankar P."/>
            <person name="Koringa P.G."/>
            <person name="Patel N.V."/>
            <person name="Hinsu A.T."/>
            <person name="Kumar R."/>
            <person name="Pandey M."/>
            <person name="Agarwal S."/>
            <person name="Srivastava S."/>
            <person name="Singh M."/>
            <person name="Iquebal M.A."/>
            <person name="Jaiswal S."/>
            <person name="Angadi U.B."/>
            <person name="Kumar N."/>
            <person name="Raza M."/>
            <person name="Shah T.M."/>
            <person name="Rai A."/>
            <person name="Jena J.K."/>
        </authorList>
    </citation>
    <scope>NUCLEOTIDE SEQUENCE [LARGE SCALE GENOMIC DNA]</scope>
    <source>
        <strain evidence="18">DASCIFA01</strain>
        <tissue evidence="18">Testis</tissue>
    </source>
</reference>
<keyword evidence="11" id="KW-0175">Coiled coil</keyword>
<dbReference type="InterPro" id="IPR000299">
    <property type="entry name" value="FERM_domain"/>
</dbReference>
<dbReference type="CDD" id="cd06696">
    <property type="entry name" value="PDZ4_PTPN13-like"/>
    <property type="match status" value="1"/>
</dbReference>
<dbReference type="PANTHER" id="PTHR46900:SF1">
    <property type="entry name" value="TYROSINE-PROTEIN PHOSPHATASE NON-RECEPTOR TYPE 13"/>
    <property type="match status" value="1"/>
</dbReference>
<dbReference type="InterPro" id="IPR036034">
    <property type="entry name" value="PDZ_sf"/>
</dbReference>
<organism evidence="18 19">
    <name type="scientific">Labeo rohita</name>
    <name type="common">Indian major carp</name>
    <name type="synonym">Cyprinus rohita</name>
    <dbReference type="NCBI Taxonomy" id="84645"/>
    <lineage>
        <taxon>Eukaryota</taxon>
        <taxon>Metazoa</taxon>
        <taxon>Chordata</taxon>
        <taxon>Craniata</taxon>
        <taxon>Vertebrata</taxon>
        <taxon>Euteleostomi</taxon>
        <taxon>Actinopterygii</taxon>
        <taxon>Neopterygii</taxon>
        <taxon>Teleostei</taxon>
        <taxon>Ostariophysi</taxon>
        <taxon>Cypriniformes</taxon>
        <taxon>Cyprinidae</taxon>
        <taxon>Labeoninae</taxon>
        <taxon>Labeonini</taxon>
        <taxon>Labeo</taxon>
    </lineage>
</organism>
<feature type="compositionally biased region" description="Low complexity" evidence="12">
    <location>
        <begin position="433"/>
        <end position="447"/>
    </location>
</feature>
<dbReference type="CDD" id="cd23060">
    <property type="entry name" value="PDZ5_DrPTPN13-like"/>
    <property type="match status" value="1"/>
</dbReference>
<feature type="region of interest" description="Disordered" evidence="12">
    <location>
        <begin position="1602"/>
        <end position="1626"/>
    </location>
</feature>
<dbReference type="InterPro" id="IPR011993">
    <property type="entry name" value="PH-like_dom_sf"/>
</dbReference>
<dbReference type="GO" id="GO:0004725">
    <property type="term" value="F:protein tyrosine phosphatase activity"/>
    <property type="evidence" value="ECO:0007669"/>
    <property type="project" value="InterPro"/>
</dbReference>
<dbReference type="CDD" id="cd06695">
    <property type="entry name" value="PDZ3_PTPN13_FRMPD2-like"/>
    <property type="match status" value="1"/>
</dbReference>
<feature type="region of interest" description="Disordered" evidence="12">
    <location>
        <begin position="2893"/>
        <end position="2921"/>
    </location>
</feature>
<dbReference type="InterPro" id="IPR011019">
    <property type="entry name" value="KIND_dom"/>
</dbReference>
<dbReference type="SMART" id="SM00194">
    <property type="entry name" value="PTPc"/>
    <property type="match status" value="1"/>
</dbReference>
<dbReference type="PROSITE" id="PS51377">
    <property type="entry name" value="KIND"/>
    <property type="match status" value="1"/>
</dbReference>
<feature type="region of interest" description="Disordered" evidence="12">
    <location>
        <begin position="2840"/>
        <end position="2862"/>
    </location>
</feature>
<dbReference type="InterPro" id="IPR003595">
    <property type="entry name" value="Tyr_Pase_cat"/>
</dbReference>
<sequence length="2958" mass="330553">MFLTLRVSDSSSHSYRGQYEFLFSFVRWSEGSMHVSLAEALQVRGGPLQEEEVWAVLNQSAESLHELLRRGSSDPSALGFIISPWSLLLMPSGNISFTDENVTQKDLRAFTPPEVLEGLNLSSLSDMEKMHMYSLGMTLFWGADYEIPQSQPMKLGEHLNSVLLSMCDDSTLSRLSVRSALDTCSAHIRNSNCDPSFSYVRRLLDGLLSQTERESIPERSKEIRERLRGKGLPAGRSAAHRVLERYRARTQEQANLNRGLSRSMGSLPIQDLVRADEGLAQYPPSEYQAGSESSAELYHQRQQLLQQQRGRPMEVNQRSHPHQRNKSWASSADLACLDPDMLRFGALEDARRGSSALSSRSAGRHKSSSKSRDSRYSEFGSLDVRKTHHHSSQSVGSPFNSAYDRIREKHKKLQALKQAIDDPLHTHRRYHSDYSSSSESPSVTSSDPDYRQAKKPEDLRRYSSQVGLSEHDAISLSSAQRHRNDTNSTKPPYGDILKVILLLPLLVNQVNYPLLLFLAVDVGSDAVITMVARLFEAGQDELSGTELLIQRQEELHRLQARLSRASVYPGEDPRASILDLAEPLHSSPLEAGLHPRKSKNLFGPEFVRMSSEPAVVLTVPSSIMNKRGKVEESQRKVGVVLLNGQKLDLCCDVKAVCKDVLDMVIAHIGLVEQHLFSLAYLKDDEFFFVEPDAKLSKVAPDGWKDDPRKKKTDVNFNLFLRIKFFQDDVSLIQHMMTKHQYYLQLRKDILEERVRCDLENAMILASLALQAEFGDYQTELHGKTYFRTEHYLPASVLDKFDQTTIKEELPKLHSSYYNASEQEAELEFLKVCQRLPEYGVHFHRVLPEKRSLTGIMLGIYSKGVLIFEVLNGNRTPVLRFPWRDTKKISFTKKKICLQNTSDGIKHLFQTDSQKTCQYLLHLCSAQYKFHLHMKARQNNQELQDLENSPLSSLQYSDGMGAVSLSPSTDPELFKRMSYSEVSLSKSSSRISVPPEPPYPGFSSSSNPRMKSRSHHNLGQLPESPEHRMVPFSSQSQSSMARSQVIASTHQRASSDTGSIAVARQQEGVFSTTVDDSPRWSPKSLKKESDSSSCEDTGQAYVVGFQVVGGENSGRQDLGTIISSITPGGPADINGCLKPDSPSGIHPYKSATQNQEVDVDSSSEDHTCSPSPPPAVSSKTSPPQSIRQGSISSQDSRTESAGPLQTNLNGFHRNIPTEAPAQSLPADSKPSVEATPPALPPKTRKSKAPDVPKELEYSDRGDSDMDEDTYSSSQEKQKTKKGGSNTTVRHGGIYVKGVIPKGAAELDGRIKKGDRVVAVNGKSLEGATHKQAVEILRDTGQVVHLLMEKGQPPKDSIHAPLTPQGTSEPQNAAVEEPPPPPPPKKAEYNFITPDNTFEVGLLKNTSGLGFSFSREENVPGEPVGSSMVRVKKLFPGQPAAESGRIEVGDVILRVNQTSLKGLSQHEVISALRGTGQEVTLHLCRPAPGVLPEMDPAIKTPIPSPRKEPRPKPQPDPKTSSPPQTERPRVVGAIEEALERLMLKSPSRRDSYSDSTDNDELEEAFSPANLEQASQAWDRSVYQTPMGRLPYEANVDDTVRSAYYSPKQSMSRPDVNRSDLDSSAVRMSSSPALPEIGILSPSPDPLPPPLPNPVNLSLPDHGQEEEFIPEVELKVSLVKSDKGSLGFTLTKGNDNNCYIHDIIQDPAKGDGRLRPGDRMIMVNNTDVSGMNHTEVVNLVRAAPKVVDLVVGRILEPPKPPIEAHLLPDIMFQCHDESLGNGNINVYGLVLDGGSDSGPGVLYVKDIIPGSVASAEGSLRHLDIIHYINGAPTQDLTLSESRRLLQLSLRNLSLKATRYSNALVSIAVTLQAEQIVKLQLEKPPAGGLGFSVIGGERGIFVKSITPGGTADTAGTLQVGDRLLKVNEDLMIGVSHSKAVTTIRKAKGLVHLIVSRPPDQMPNTYLGFLPLKSNGVNGNNDYDTGSLEKGKGTEGSGDLSEDTDCDGSSLPEDSPETSRKAEWKEENVDVPLNDSVLQSSSGQLDEDEITWGSDELPIEDINSKFTEDGPIVTEEELTSLPLVKVVPDGHYTSSNLNTIVRMMRGLLDQKVPLQEFENLQNLRPLDECLIGQTKENKKKNRYKNIVPFDTTRVMLGKDGGYINANFIKMPVKDENFLYIACQGPLPTTLGDFWQMVWEQKSNVIAMMTQEVEGGKVKCQRYWPDTPRSPEMVDDRLQITLVKDQHLDNFVIRLIEVKDIQTNEIQRVTHLNYTGWPDHGTPTQPEQLLTFISYMRHIHQSGPIITHCSAGIGRSGTLICIDVVLGLISKDADFDISDVVRTMRLHRQGMVQTEFLQQYRHYQSNVEIFKHQPDKSNKDLSELVMFLAQVGHCYLEELSDFPQQLTDLLLNHHTVLEPDLRMTFCKALILLRNKDLISPTSLLGLFFELLRCHDKLLRKTLYTHIVTDIKNINAKHKNNTMNTTLQNFMYTMLRDSNPTAAKISLDVMIELYKRNIWNDAKTVNVITTACFSKVTKILVAALKFFLGNDEDEKKDSDSESEDEGPTARDLMIRYSTGKKSSKNKKKLEKAMKVLKKHKKKKKVEVFNFSAIHLIHDPQDFAEKLLKQLESSNERFEVKIMMMELISRLVGIHELFLFNFYPFVQRFLQPHQREVTKILLCAAQASHQLVPPEIIESVITTIANNFVTDRNSGEAMTVGINAIREVVARCPLSMSEDLLQDLAQYKTHKDKNVTMSARGLIQLFRSLNPQMLHRKDRGKPTESSKEAKIQNYGELEAKDYIPGAEAEKLKNIPMDERKAKAAAVSTSRLLTQDDFKKIRVAQMAKEMTSATRKGQKRKNVDNDEEEERGELLRLRDIEHLHKKPKSDKETRLATAMAGRTDRKEFVKKRSKLNPFASTSNKEKKRKKNFMMMKHSQNVRTKGKRSFRDKQIALRDALLKKRKNK</sequence>
<feature type="domain" description="PDZ" evidence="16">
    <location>
        <begin position="1874"/>
        <end position="1954"/>
    </location>
</feature>
<dbReference type="Pfam" id="PF08158">
    <property type="entry name" value="SDA1_HEAT"/>
    <property type="match status" value="1"/>
</dbReference>
<evidence type="ECO:0000256" key="5">
    <source>
        <dbReference type="ARBA" id="ARBA00013636"/>
    </source>
</evidence>
<feature type="compositionally biased region" description="Low complexity" evidence="12">
    <location>
        <begin position="300"/>
        <end position="309"/>
    </location>
</feature>
<dbReference type="CDD" id="cd14473">
    <property type="entry name" value="FERM_B-lobe"/>
    <property type="match status" value="1"/>
</dbReference>
<dbReference type="Proteomes" id="UP000290572">
    <property type="component" value="Unassembled WGS sequence"/>
</dbReference>
<dbReference type="InterPro" id="IPR000387">
    <property type="entry name" value="Tyr_Pase_dom"/>
</dbReference>
<dbReference type="InterPro" id="IPR052074">
    <property type="entry name" value="NonRcpt_TyrProt_Phosphatase"/>
</dbReference>
<feature type="region of interest" description="Disordered" evidence="12">
    <location>
        <begin position="1350"/>
        <end position="1385"/>
    </location>
</feature>
<dbReference type="Gene3D" id="2.30.42.10">
    <property type="match status" value="6"/>
</dbReference>
<dbReference type="InterPro" id="IPR019749">
    <property type="entry name" value="Band_41_domain"/>
</dbReference>
<dbReference type="CDD" id="cd06792">
    <property type="entry name" value="PDZ2-PTPN13_FRMPD2-like"/>
    <property type="match status" value="1"/>
</dbReference>
<feature type="compositionally biased region" description="Polar residues" evidence="12">
    <location>
        <begin position="1176"/>
        <end position="1194"/>
    </location>
</feature>
<evidence type="ECO:0000256" key="8">
    <source>
        <dbReference type="ARBA" id="ARBA00023212"/>
    </source>
</evidence>
<evidence type="ECO:0000256" key="12">
    <source>
        <dbReference type="SAM" id="MobiDB-lite"/>
    </source>
</evidence>
<feature type="compositionally biased region" description="Basic and acidic residues" evidence="12">
    <location>
        <begin position="2012"/>
        <end position="2023"/>
    </location>
</feature>
<feature type="region of interest" description="Disordered" evidence="12">
    <location>
        <begin position="1485"/>
        <end position="1559"/>
    </location>
</feature>
<dbReference type="InterPro" id="IPR007949">
    <property type="entry name" value="SDA1_MD"/>
</dbReference>